<proteinExistence type="predicted"/>
<evidence type="ECO:0000313" key="2">
    <source>
        <dbReference type="Proteomes" id="UP000682892"/>
    </source>
</evidence>
<reference evidence="1" key="3">
    <citation type="submission" date="2012-09" db="EMBL/GenBank/DDBJ databases">
        <authorList>
            <consortium name="VectorBase"/>
        </authorList>
    </citation>
    <scope>NUCLEOTIDE SEQUENCE</scope>
    <source>
        <strain evidence="1">Liverpool</strain>
    </source>
</reference>
<dbReference type="EMBL" id="CH477428">
    <property type="protein sequence ID" value="EAT41112.1"/>
    <property type="molecule type" value="Genomic_DNA"/>
</dbReference>
<reference evidence="1" key="2">
    <citation type="journal article" date="2007" name="Science">
        <title>Genome sequence of Aedes aegypti, a major arbovirus vector.</title>
        <authorList>
            <person name="Nene V."/>
            <person name="Wortman J.R."/>
            <person name="Lawson D."/>
            <person name="Haas B."/>
            <person name="Kodira C."/>
            <person name="Tu Z.J."/>
            <person name="Loftus B."/>
            <person name="Xi Z."/>
            <person name="Megy K."/>
            <person name="Grabherr M."/>
            <person name="Ren Q."/>
            <person name="Zdobnov E.M."/>
            <person name="Lobo N.F."/>
            <person name="Campbell K.S."/>
            <person name="Brown S.E."/>
            <person name="Bonaldo M.F."/>
            <person name="Zhu J."/>
            <person name="Sinkins S.P."/>
            <person name="Hogenkamp D.G."/>
            <person name="Amedeo P."/>
            <person name="Arensburger P."/>
            <person name="Atkinson P.W."/>
            <person name="Bidwell S."/>
            <person name="Biedler J."/>
            <person name="Birney E."/>
            <person name="Bruggner R.V."/>
            <person name="Costas J."/>
            <person name="Coy M.R."/>
            <person name="Crabtree J."/>
            <person name="Crawford M."/>
            <person name="Debruyn B."/>
            <person name="Decaprio D."/>
            <person name="Eiglmeier K."/>
            <person name="Eisenstadt E."/>
            <person name="El-Dorry H."/>
            <person name="Gelbart W.M."/>
            <person name="Gomes S.L."/>
            <person name="Hammond M."/>
            <person name="Hannick L.I."/>
            <person name="Hogan J.R."/>
            <person name="Holmes M.H."/>
            <person name="Jaffe D."/>
            <person name="Johnston J.S."/>
            <person name="Kennedy R.C."/>
            <person name="Koo H."/>
            <person name="Kravitz S."/>
            <person name="Kriventseva E.V."/>
            <person name="Kulp D."/>
            <person name="Labutti K."/>
            <person name="Lee E."/>
            <person name="Li S."/>
            <person name="Lovin D.D."/>
            <person name="Mao C."/>
            <person name="Mauceli E."/>
            <person name="Menck C.F."/>
            <person name="Miller J.R."/>
            <person name="Montgomery P."/>
            <person name="Mori A."/>
            <person name="Nascimento A.L."/>
            <person name="Naveira H.F."/>
            <person name="Nusbaum C."/>
            <person name="O'leary S."/>
            <person name="Orvis J."/>
            <person name="Pertea M."/>
            <person name="Quesneville H."/>
            <person name="Reidenbach K.R."/>
            <person name="Rogers Y.H."/>
            <person name="Roth C.W."/>
            <person name="Schneider J.R."/>
            <person name="Schatz M."/>
            <person name="Shumway M."/>
            <person name="Stanke M."/>
            <person name="Stinson E.O."/>
            <person name="Tubio J.M."/>
            <person name="Vanzee J.P."/>
            <person name="Verjovski-Almeida S."/>
            <person name="Werner D."/>
            <person name="White O."/>
            <person name="Wyder S."/>
            <person name="Zeng Q."/>
            <person name="Zhao Q."/>
            <person name="Zhao Y."/>
            <person name="Hill C.A."/>
            <person name="Raikhel A.S."/>
            <person name="Soares M.B."/>
            <person name="Knudson D.L."/>
            <person name="Lee N.H."/>
            <person name="Galagan J."/>
            <person name="Salzberg S.L."/>
            <person name="Paulsen I.T."/>
            <person name="Dimopoulos G."/>
            <person name="Collins F.H."/>
            <person name="Birren B."/>
            <person name="Fraser-Liggett C.M."/>
            <person name="Severson D.W."/>
        </authorList>
    </citation>
    <scope>NUCLEOTIDE SEQUENCE [LARGE SCALE GENOMIC DNA]</scope>
    <source>
        <strain evidence="1">Liverpool</strain>
    </source>
</reference>
<sequence length="190" mass="22382">FEIYYFICITLIFQQKKVFPFTSKISFSSRFLTRLKVYLWGKRLYPLNHICLVLTSFQGFPTLKSSVYVCVCVAPPTAQTKFSFSTVHQFKSTYKLREILLPYRLKSLTQLNSLTLQTIWNTVGFRTKFLRALDSIRFFVLGFWFSISEKNVYYYMCVFVCLRGFDLCCVDRLLHCRLTSRFTSVSSAKI</sequence>
<name>Q173B6_AEDAE</name>
<dbReference type="AlphaFoldDB" id="Q173B6"/>
<protein>
    <submittedName>
        <fullName evidence="1">AAEL007199-PA</fullName>
    </submittedName>
</protein>
<feature type="non-terminal residue" evidence="1">
    <location>
        <position position="1"/>
    </location>
</feature>
<accession>Q173B6</accession>
<dbReference type="Proteomes" id="UP000682892">
    <property type="component" value="Unassembled WGS sequence"/>
</dbReference>
<evidence type="ECO:0000313" key="1">
    <source>
        <dbReference type="EMBL" id="EAT41112.1"/>
    </source>
</evidence>
<gene>
    <name evidence="1" type="ORF">AaeL_AAEL007199</name>
</gene>
<dbReference type="HOGENOM" id="CLU_1431302_0_0_1"/>
<dbReference type="PaxDb" id="7159-AAEL007199-PA"/>
<organism evidence="1 2">
    <name type="scientific">Aedes aegypti</name>
    <name type="common">Yellowfever mosquito</name>
    <name type="synonym">Culex aegypti</name>
    <dbReference type="NCBI Taxonomy" id="7159"/>
    <lineage>
        <taxon>Eukaryota</taxon>
        <taxon>Metazoa</taxon>
        <taxon>Ecdysozoa</taxon>
        <taxon>Arthropoda</taxon>
        <taxon>Hexapoda</taxon>
        <taxon>Insecta</taxon>
        <taxon>Pterygota</taxon>
        <taxon>Neoptera</taxon>
        <taxon>Endopterygota</taxon>
        <taxon>Diptera</taxon>
        <taxon>Nematocera</taxon>
        <taxon>Culicoidea</taxon>
        <taxon>Culicidae</taxon>
        <taxon>Culicinae</taxon>
        <taxon>Aedini</taxon>
        <taxon>Aedes</taxon>
        <taxon>Stegomyia</taxon>
    </lineage>
</organism>
<reference evidence="1" key="1">
    <citation type="submission" date="2005-10" db="EMBL/GenBank/DDBJ databases">
        <authorList>
            <person name="Loftus B.J."/>
            <person name="Nene V.M."/>
            <person name="Hannick L.I."/>
            <person name="Bidwell S."/>
            <person name="Haas B."/>
            <person name="Amedeo P."/>
            <person name="Orvis J."/>
            <person name="Wortman J.R."/>
            <person name="White O.R."/>
            <person name="Salzberg S."/>
            <person name="Shumway M."/>
            <person name="Koo H."/>
            <person name="Zhao Y."/>
            <person name="Holmes M."/>
            <person name="Miller J."/>
            <person name="Schatz M."/>
            <person name="Pop M."/>
            <person name="Pai G."/>
            <person name="Utterback T."/>
            <person name="Rogers Y.-H."/>
            <person name="Kravitz S."/>
            <person name="Fraser C.M."/>
        </authorList>
    </citation>
    <scope>NUCLEOTIDE SEQUENCE</scope>
    <source>
        <strain evidence="1">Liverpool</strain>
    </source>
</reference>